<proteinExistence type="predicted"/>
<dbReference type="EMBL" id="JABXXO010000005">
    <property type="protein sequence ID" value="KAF7777673.1"/>
    <property type="molecule type" value="Genomic_DNA"/>
</dbReference>
<gene>
    <name evidence="1" type="ORF">Agabi119p4_3745</name>
</gene>
<evidence type="ECO:0000313" key="2">
    <source>
        <dbReference type="Proteomes" id="UP000629468"/>
    </source>
</evidence>
<evidence type="ECO:0008006" key="3">
    <source>
        <dbReference type="Google" id="ProtNLM"/>
    </source>
</evidence>
<organism evidence="1 2">
    <name type="scientific">Agaricus bisporus var. burnettii</name>
    <dbReference type="NCBI Taxonomy" id="192524"/>
    <lineage>
        <taxon>Eukaryota</taxon>
        <taxon>Fungi</taxon>
        <taxon>Dikarya</taxon>
        <taxon>Basidiomycota</taxon>
        <taxon>Agaricomycotina</taxon>
        <taxon>Agaricomycetes</taxon>
        <taxon>Agaricomycetidae</taxon>
        <taxon>Agaricales</taxon>
        <taxon>Agaricineae</taxon>
        <taxon>Agaricaceae</taxon>
        <taxon>Agaricus</taxon>
    </lineage>
</organism>
<name>A0A8H7F5A4_AGABI</name>
<dbReference type="AlphaFoldDB" id="A0A8H7F5A4"/>
<sequence length="470" mass="53617">MPASIHDLPRELFPLILKKAYDPGVGPLDRRHSHGRQCPSLLRFAMIFSSVCRDWRQIVMGMPIFWSTVEFTNFLRPSPVEAHTCLIDVLRYSNAHLRCICLDFSPLRGFPATEQIINETLHTILELAPKTWNELCITVAEGDHFDSISDYFSWASGAQQERLASLATLRLNYPQDSAGPSSPFIPQDSRGNYRRRNDVLPTYYFDTSLFKSVNDIYLTNTRLLSIGQRALRIHLDDWTNVIDETVLMKTEGDRNARSQMVRHHIVTNSAANMINCPLNPTVASLTIVLPDTGFKHFPFLRPTVGGFGKDIRSIYRTTVWSHIMALGNSAPSLEFIELVDTTSEAWLTFLAFLKPIPIDPSIPGPLQMPLTNLSWKHIVVRFAPDHRQPQDIAPLDEDLSVCLRSKLRLGFDFQTKLSQSTSQEDMEDLMKECLRKLTRRMLPGLERFDWYDPRGWHSHLDASIIKGLLA</sequence>
<comment type="caution">
    <text evidence="1">The sequence shown here is derived from an EMBL/GenBank/DDBJ whole genome shotgun (WGS) entry which is preliminary data.</text>
</comment>
<evidence type="ECO:0000313" key="1">
    <source>
        <dbReference type="EMBL" id="KAF7777673.1"/>
    </source>
</evidence>
<dbReference type="Proteomes" id="UP000629468">
    <property type="component" value="Unassembled WGS sequence"/>
</dbReference>
<reference evidence="1 2" key="1">
    <citation type="journal article" name="Sci. Rep.">
        <title>Telomere-to-telomere assembled and centromere annotated genomes of the two main subspecies of the button mushroom Agaricus bisporus reveal especially polymorphic chromosome ends.</title>
        <authorList>
            <person name="Sonnenberg A.S.M."/>
            <person name="Sedaghat-Telgerd N."/>
            <person name="Lavrijssen B."/>
            <person name="Ohm R.A."/>
            <person name="Hendrickx P.M."/>
            <person name="Scholtmeijer K."/>
            <person name="Baars J.J.P."/>
            <person name="van Peer A."/>
        </authorList>
    </citation>
    <scope>NUCLEOTIDE SEQUENCE [LARGE SCALE GENOMIC DNA]</scope>
    <source>
        <strain evidence="1 2">H119_p4</strain>
    </source>
</reference>
<protein>
    <recommendedName>
        <fullName evidence="3">F-box domain-containing protein</fullName>
    </recommendedName>
</protein>
<accession>A0A8H7F5A4</accession>